<name>A0A9W6F6V2_9CHLO</name>
<proteinExistence type="predicted"/>
<dbReference type="AlphaFoldDB" id="A0A9W6F6V2"/>
<organism evidence="1 2">
    <name type="scientific">Pleodorina starrii</name>
    <dbReference type="NCBI Taxonomy" id="330485"/>
    <lineage>
        <taxon>Eukaryota</taxon>
        <taxon>Viridiplantae</taxon>
        <taxon>Chlorophyta</taxon>
        <taxon>core chlorophytes</taxon>
        <taxon>Chlorophyceae</taxon>
        <taxon>CS clade</taxon>
        <taxon>Chlamydomonadales</taxon>
        <taxon>Volvocaceae</taxon>
        <taxon>Pleodorina</taxon>
    </lineage>
</organism>
<dbReference type="OrthoDB" id="531050at2759"/>
<dbReference type="Proteomes" id="UP001165080">
    <property type="component" value="Unassembled WGS sequence"/>
</dbReference>
<evidence type="ECO:0000313" key="2">
    <source>
        <dbReference type="Proteomes" id="UP001165080"/>
    </source>
</evidence>
<protein>
    <recommendedName>
        <fullName evidence="3">DUF4050 domain-containing protein</fullName>
    </recommendedName>
</protein>
<comment type="caution">
    <text evidence="1">The sequence shown here is derived from an EMBL/GenBank/DDBJ whole genome shotgun (WGS) entry which is preliminary data.</text>
</comment>
<dbReference type="EMBL" id="BRXU01000020">
    <property type="protein sequence ID" value="GLC57901.1"/>
    <property type="molecule type" value="Genomic_DNA"/>
</dbReference>
<keyword evidence="2" id="KW-1185">Reference proteome</keyword>
<gene>
    <name evidence="1" type="primary">PLEST010095</name>
    <name evidence="1" type="ORF">PLESTB_001287100</name>
</gene>
<evidence type="ECO:0000313" key="1">
    <source>
        <dbReference type="EMBL" id="GLC57901.1"/>
    </source>
</evidence>
<evidence type="ECO:0008006" key="3">
    <source>
        <dbReference type="Google" id="ProtNLM"/>
    </source>
</evidence>
<sequence length="79" mass="9400">MERIQEAMQDGWVNEGYNRWLAQRQQWTSGNRPVHPRPRNMPLVTHEMVVGDRPFPRAVPLEAVIECLVDLWEEEDSWD</sequence>
<reference evidence="1 2" key="1">
    <citation type="journal article" date="2023" name="Commun. Biol.">
        <title>Reorganization of the ancestral sex-determining regions during the evolution of trioecy in Pleodorina starrii.</title>
        <authorList>
            <person name="Takahashi K."/>
            <person name="Suzuki S."/>
            <person name="Kawai-Toyooka H."/>
            <person name="Yamamoto K."/>
            <person name="Hamaji T."/>
            <person name="Ootsuki R."/>
            <person name="Yamaguchi H."/>
            <person name="Kawachi M."/>
            <person name="Higashiyama T."/>
            <person name="Nozaki H."/>
        </authorList>
    </citation>
    <scope>NUCLEOTIDE SEQUENCE [LARGE SCALE GENOMIC DNA]</scope>
    <source>
        <strain evidence="1 2">NIES-4479</strain>
    </source>
</reference>
<accession>A0A9W6F6V2</accession>